<evidence type="ECO:0000313" key="1">
    <source>
        <dbReference type="EMBL" id="CAF1004603.1"/>
    </source>
</evidence>
<protein>
    <submittedName>
        <fullName evidence="2">Uncharacterized protein</fullName>
    </submittedName>
</protein>
<evidence type="ECO:0000313" key="3">
    <source>
        <dbReference type="Proteomes" id="UP000682733"/>
    </source>
</evidence>
<comment type="caution">
    <text evidence="2">The sequence shown here is derived from an EMBL/GenBank/DDBJ whole genome shotgun (WGS) entry which is preliminary data.</text>
</comment>
<gene>
    <name evidence="1" type="ORF">OVA965_LOCUS14735</name>
    <name evidence="2" type="ORF">TMI583_LOCUS14738</name>
</gene>
<dbReference type="Proteomes" id="UP000682733">
    <property type="component" value="Unassembled WGS sequence"/>
</dbReference>
<dbReference type="AlphaFoldDB" id="A0A8S2ISU2"/>
<dbReference type="EMBL" id="CAJOBA010006476">
    <property type="protein sequence ID" value="CAF3773854.1"/>
    <property type="molecule type" value="Genomic_DNA"/>
</dbReference>
<sequence>MIIRQYESFFNVDDIDLYLTDSTIYVTHPQNNQTTSNAKAEKMGVFNPQSKVTVDLIKTILKEGPILGTLISLQQSVNAEKMKSIG</sequence>
<reference evidence="2" key="1">
    <citation type="submission" date="2021-02" db="EMBL/GenBank/DDBJ databases">
        <authorList>
            <person name="Nowell W R."/>
        </authorList>
    </citation>
    <scope>NUCLEOTIDE SEQUENCE</scope>
</reference>
<proteinExistence type="predicted"/>
<organism evidence="2 3">
    <name type="scientific">Didymodactylos carnosus</name>
    <dbReference type="NCBI Taxonomy" id="1234261"/>
    <lineage>
        <taxon>Eukaryota</taxon>
        <taxon>Metazoa</taxon>
        <taxon>Spiralia</taxon>
        <taxon>Gnathifera</taxon>
        <taxon>Rotifera</taxon>
        <taxon>Eurotatoria</taxon>
        <taxon>Bdelloidea</taxon>
        <taxon>Philodinida</taxon>
        <taxon>Philodinidae</taxon>
        <taxon>Didymodactylos</taxon>
    </lineage>
</organism>
<evidence type="ECO:0000313" key="2">
    <source>
        <dbReference type="EMBL" id="CAF3773854.1"/>
    </source>
</evidence>
<dbReference type="Proteomes" id="UP000677228">
    <property type="component" value="Unassembled WGS sequence"/>
</dbReference>
<accession>A0A8S2ISU2</accession>
<dbReference type="EMBL" id="CAJNOK010006470">
    <property type="protein sequence ID" value="CAF1004603.1"/>
    <property type="molecule type" value="Genomic_DNA"/>
</dbReference>
<name>A0A8S2ISU2_9BILA</name>